<sequence>MLPLEVTVLVLLLLLCWLTIRWKRNKSVSKMILHGAKLNCATGNMTVQQQCLRERHWVDVVNATTSIAPYGMEFSVPDGGFKSPANYSTKLVESKNQLKILYGINQDEFYGFERAFYYEHEKEEGEFSVHLPESITQLFGDFVFTANMVKEAKRFTSIGHKVWIYKFGYAGKLEDQYDKHVTHGADVNYAYMAIDKWRKIMNAATVSRKEANQEVRVSRNIALTLTYFIKHHGSDRKQFNSSKLNYFDIKKDNVESDQPIIKPHVLEMWERLSRQLRKKKTALEKEVTTTTLAPKDGKQAKKQKRKADYKTTITMITKTTSTDTLTTTTMTTRITRTISTKLTIIMKKILKA</sequence>
<evidence type="ECO:0000256" key="4">
    <source>
        <dbReference type="SAM" id="SignalP"/>
    </source>
</evidence>
<keyword evidence="2" id="KW-0719">Serine esterase</keyword>
<feature type="signal peptide" evidence="4">
    <location>
        <begin position="1"/>
        <end position="22"/>
    </location>
</feature>
<evidence type="ECO:0000313" key="7">
    <source>
        <dbReference type="WBParaSite" id="jg3369"/>
    </source>
</evidence>
<evidence type="ECO:0000256" key="3">
    <source>
        <dbReference type="ARBA" id="ARBA00022801"/>
    </source>
</evidence>
<dbReference type="Proteomes" id="UP000887574">
    <property type="component" value="Unplaced"/>
</dbReference>
<keyword evidence="3" id="KW-0378">Hydrolase</keyword>
<dbReference type="Pfam" id="PF00135">
    <property type="entry name" value="COesterase"/>
    <property type="match status" value="1"/>
</dbReference>
<dbReference type="InterPro" id="IPR050654">
    <property type="entry name" value="AChE-related_enzymes"/>
</dbReference>
<dbReference type="AlphaFoldDB" id="A0A915E857"/>
<keyword evidence="6" id="KW-1185">Reference proteome</keyword>
<evidence type="ECO:0000256" key="1">
    <source>
        <dbReference type="ARBA" id="ARBA00005964"/>
    </source>
</evidence>
<comment type="similarity">
    <text evidence="1">Belongs to the type-B carboxylesterase/lipase family.</text>
</comment>
<feature type="domain" description="Carboxylesterase type B" evidence="5">
    <location>
        <begin position="121"/>
        <end position="254"/>
    </location>
</feature>
<proteinExistence type="inferred from homology"/>
<dbReference type="InterPro" id="IPR002018">
    <property type="entry name" value="CarbesteraseB"/>
</dbReference>
<dbReference type="PANTHER" id="PTHR43918">
    <property type="entry name" value="ACETYLCHOLINESTERASE"/>
    <property type="match status" value="1"/>
</dbReference>
<evidence type="ECO:0000259" key="5">
    <source>
        <dbReference type="Pfam" id="PF00135"/>
    </source>
</evidence>
<name>A0A915E857_9BILA</name>
<reference evidence="7" key="1">
    <citation type="submission" date="2022-11" db="UniProtKB">
        <authorList>
            <consortium name="WormBaseParasite"/>
        </authorList>
    </citation>
    <scope>IDENTIFICATION</scope>
</reference>
<dbReference type="Gene3D" id="3.40.50.1820">
    <property type="entry name" value="alpha/beta hydrolase"/>
    <property type="match status" value="1"/>
</dbReference>
<feature type="chain" id="PRO_5037115468" evidence="4">
    <location>
        <begin position="23"/>
        <end position="352"/>
    </location>
</feature>
<dbReference type="SUPFAM" id="SSF53474">
    <property type="entry name" value="alpha/beta-Hydrolases"/>
    <property type="match status" value="1"/>
</dbReference>
<evidence type="ECO:0000256" key="2">
    <source>
        <dbReference type="ARBA" id="ARBA00022487"/>
    </source>
</evidence>
<organism evidence="6 7">
    <name type="scientific">Ditylenchus dipsaci</name>
    <dbReference type="NCBI Taxonomy" id="166011"/>
    <lineage>
        <taxon>Eukaryota</taxon>
        <taxon>Metazoa</taxon>
        <taxon>Ecdysozoa</taxon>
        <taxon>Nematoda</taxon>
        <taxon>Chromadorea</taxon>
        <taxon>Rhabditida</taxon>
        <taxon>Tylenchina</taxon>
        <taxon>Tylenchomorpha</taxon>
        <taxon>Sphaerularioidea</taxon>
        <taxon>Anguinidae</taxon>
        <taxon>Anguininae</taxon>
        <taxon>Ditylenchus</taxon>
    </lineage>
</organism>
<evidence type="ECO:0000313" key="6">
    <source>
        <dbReference type="Proteomes" id="UP000887574"/>
    </source>
</evidence>
<dbReference type="GO" id="GO:0052689">
    <property type="term" value="F:carboxylic ester hydrolase activity"/>
    <property type="evidence" value="ECO:0007669"/>
    <property type="project" value="UniProtKB-KW"/>
</dbReference>
<keyword evidence="4" id="KW-0732">Signal</keyword>
<dbReference type="InterPro" id="IPR029058">
    <property type="entry name" value="AB_hydrolase_fold"/>
</dbReference>
<protein>
    <submittedName>
        <fullName evidence="7">Carboxylesterase type B domain-containing protein</fullName>
    </submittedName>
</protein>
<dbReference type="PANTHER" id="PTHR43918:SF4">
    <property type="entry name" value="CARBOXYLIC ESTER HYDROLASE"/>
    <property type="match status" value="1"/>
</dbReference>
<accession>A0A915E857</accession>
<dbReference type="WBParaSite" id="jg3369">
    <property type="protein sequence ID" value="jg3369"/>
    <property type="gene ID" value="jg3369"/>
</dbReference>